<dbReference type="GO" id="GO:0004303">
    <property type="term" value="F:estradiol 17-beta-dehydrogenase [NAD(P)+] activity"/>
    <property type="evidence" value="ECO:0007669"/>
    <property type="project" value="TreeGrafter"/>
</dbReference>
<reference evidence="4" key="1">
    <citation type="submission" date="2012-12" db="EMBL/GenBank/DDBJ databases">
        <authorList>
            <person name="Hellsten U."/>
            <person name="Grimwood J."/>
            <person name="Chapman J.A."/>
            <person name="Shapiro H."/>
            <person name="Aerts A."/>
            <person name="Otillar R.P."/>
            <person name="Terry A.Y."/>
            <person name="Boore J.L."/>
            <person name="Simakov O."/>
            <person name="Marletaz F."/>
            <person name="Cho S.-J."/>
            <person name="Edsinger-Gonzales E."/>
            <person name="Havlak P."/>
            <person name="Kuo D.-H."/>
            <person name="Larsson T."/>
            <person name="Lv J."/>
            <person name="Arendt D."/>
            <person name="Savage R."/>
            <person name="Osoegawa K."/>
            <person name="de Jong P."/>
            <person name="Lindberg D.R."/>
            <person name="Seaver E.C."/>
            <person name="Weisblat D.A."/>
            <person name="Putnam N.H."/>
            <person name="Grigoriev I.V."/>
            <person name="Rokhsar D.S."/>
        </authorList>
    </citation>
    <scope>NUCLEOTIDE SEQUENCE</scope>
    <source>
        <strain evidence="4">I ESC-2004</strain>
    </source>
</reference>
<evidence type="ECO:0008006" key="5">
    <source>
        <dbReference type="Google" id="ProtNLM"/>
    </source>
</evidence>
<dbReference type="PROSITE" id="PS00061">
    <property type="entry name" value="ADH_SHORT"/>
    <property type="match status" value="1"/>
</dbReference>
<dbReference type="STRING" id="283909.R7TP54"/>
<dbReference type="Gene3D" id="3.40.50.720">
    <property type="entry name" value="NAD(P)-binding Rossmann-like Domain"/>
    <property type="match status" value="1"/>
</dbReference>
<dbReference type="HOGENOM" id="CLU_010194_1_0_1"/>
<evidence type="ECO:0000313" key="4">
    <source>
        <dbReference type="Proteomes" id="UP000014760"/>
    </source>
</evidence>
<dbReference type="AlphaFoldDB" id="R7TP54"/>
<name>R7TP54_CAPTE</name>
<organism evidence="2">
    <name type="scientific">Capitella teleta</name>
    <name type="common">Polychaete worm</name>
    <dbReference type="NCBI Taxonomy" id="283909"/>
    <lineage>
        <taxon>Eukaryota</taxon>
        <taxon>Metazoa</taxon>
        <taxon>Spiralia</taxon>
        <taxon>Lophotrochozoa</taxon>
        <taxon>Annelida</taxon>
        <taxon>Polychaeta</taxon>
        <taxon>Sedentaria</taxon>
        <taxon>Scolecida</taxon>
        <taxon>Capitellidae</taxon>
        <taxon>Capitella</taxon>
    </lineage>
</organism>
<dbReference type="PANTHER" id="PTHR43658">
    <property type="entry name" value="SHORT-CHAIN DEHYDROGENASE/REDUCTASE"/>
    <property type="match status" value="1"/>
</dbReference>
<dbReference type="EnsemblMetazoa" id="CapteT135145">
    <property type="protein sequence ID" value="CapteP135145"/>
    <property type="gene ID" value="CapteG135145"/>
</dbReference>
<dbReference type="OMA" id="AAYQMSQ"/>
<dbReference type="EMBL" id="AMQN01011879">
    <property type="status" value="NOT_ANNOTATED_CDS"/>
    <property type="molecule type" value="Genomic_DNA"/>
</dbReference>
<dbReference type="InterPro" id="IPR020904">
    <property type="entry name" value="Sc_DH/Rdtase_CS"/>
</dbReference>
<dbReference type="Pfam" id="PF13561">
    <property type="entry name" value="adh_short_C2"/>
    <property type="match status" value="1"/>
</dbReference>
<dbReference type="PANTHER" id="PTHR43658:SF8">
    <property type="entry name" value="17-BETA-HYDROXYSTEROID DEHYDROGENASE 14-RELATED"/>
    <property type="match status" value="1"/>
</dbReference>
<evidence type="ECO:0000256" key="1">
    <source>
        <dbReference type="ARBA" id="ARBA00023002"/>
    </source>
</evidence>
<dbReference type="EMBL" id="KB309157">
    <property type="protein sequence ID" value="ELT95332.1"/>
    <property type="molecule type" value="Genomic_DNA"/>
</dbReference>
<evidence type="ECO:0000313" key="3">
    <source>
        <dbReference type="EnsemblMetazoa" id="CapteP135145"/>
    </source>
</evidence>
<dbReference type="GO" id="GO:0005829">
    <property type="term" value="C:cytosol"/>
    <property type="evidence" value="ECO:0007669"/>
    <property type="project" value="TreeGrafter"/>
</dbReference>
<reference evidence="2 4" key="2">
    <citation type="journal article" date="2013" name="Nature">
        <title>Insights into bilaterian evolution from three spiralian genomes.</title>
        <authorList>
            <person name="Simakov O."/>
            <person name="Marletaz F."/>
            <person name="Cho S.J."/>
            <person name="Edsinger-Gonzales E."/>
            <person name="Havlak P."/>
            <person name="Hellsten U."/>
            <person name="Kuo D.H."/>
            <person name="Larsson T."/>
            <person name="Lv J."/>
            <person name="Arendt D."/>
            <person name="Savage R."/>
            <person name="Osoegawa K."/>
            <person name="de Jong P."/>
            <person name="Grimwood J."/>
            <person name="Chapman J.A."/>
            <person name="Shapiro H."/>
            <person name="Aerts A."/>
            <person name="Otillar R.P."/>
            <person name="Terry A.Y."/>
            <person name="Boore J.L."/>
            <person name="Grigoriev I.V."/>
            <person name="Lindberg D.R."/>
            <person name="Seaver E.C."/>
            <person name="Weisblat D.A."/>
            <person name="Putnam N.H."/>
            <person name="Rokhsar D.S."/>
        </authorList>
    </citation>
    <scope>NUCLEOTIDE SEQUENCE</scope>
    <source>
        <strain evidence="2 4">I ESC-2004</strain>
    </source>
</reference>
<dbReference type="PRINTS" id="PR00080">
    <property type="entry name" value="SDRFAMILY"/>
</dbReference>
<proteinExistence type="predicted"/>
<reference evidence="3" key="3">
    <citation type="submission" date="2015-06" db="UniProtKB">
        <authorList>
            <consortium name="EnsemblMetazoa"/>
        </authorList>
    </citation>
    <scope>IDENTIFICATION</scope>
</reference>
<dbReference type="EMBL" id="AMQN01011880">
    <property type="status" value="NOT_ANNOTATED_CDS"/>
    <property type="molecule type" value="Genomic_DNA"/>
</dbReference>
<accession>R7TP54</accession>
<keyword evidence="1" id="KW-0560">Oxidoreductase</keyword>
<dbReference type="Proteomes" id="UP000014760">
    <property type="component" value="Unassembled WGS sequence"/>
</dbReference>
<dbReference type="FunFam" id="3.40.50.720:FF:000084">
    <property type="entry name" value="Short-chain dehydrogenase reductase"/>
    <property type="match status" value="1"/>
</dbReference>
<dbReference type="InterPro" id="IPR036291">
    <property type="entry name" value="NAD(P)-bd_dom_sf"/>
</dbReference>
<gene>
    <name evidence="2" type="ORF">CAPTEDRAFT_135145</name>
</gene>
<sequence>MGLRFENKVVIITGGSRGIGAGCVKTFVSEGGKVVIADVRDEAGAALQDELNACGPGEVHYLHCDVTKESDIESLMSTTVQKFGRLDCLINNAGWHPPPQVIDDISLDEFRQLFNLNVLGYFLTCKHSLPHLRKSKGSIINNSSLVAQIGQQKALPYVATKGAVTAMTKALAVDEAPHGVRVNSFSPSLVWTELTEEYLQKAGYKDIDLIMKEMGRNQVMGRAGTVEECGKLCLFLAVDATFMTGVDLPITGGAELDYGRKCHTQP</sequence>
<evidence type="ECO:0000313" key="2">
    <source>
        <dbReference type="EMBL" id="ELT95332.1"/>
    </source>
</evidence>
<dbReference type="GO" id="GO:0006706">
    <property type="term" value="P:steroid catabolic process"/>
    <property type="evidence" value="ECO:0007669"/>
    <property type="project" value="TreeGrafter"/>
</dbReference>
<dbReference type="OrthoDB" id="47007at2759"/>
<protein>
    <recommendedName>
        <fullName evidence="5">17-beta-hydroxysteroid dehydrogenase 14</fullName>
    </recommendedName>
</protein>
<keyword evidence="4" id="KW-1185">Reference proteome</keyword>
<dbReference type="SUPFAM" id="SSF51735">
    <property type="entry name" value="NAD(P)-binding Rossmann-fold domains"/>
    <property type="match status" value="1"/>
</dbReference>
<dbReference type="InterPro" id="IPR002347">
    <property type="entry name" value="SDR_fam"/>
</dbReference>
<dbReference type="PRINTS" id="PR00081">
    <property type="entry name" value="GDHRDH"/>
</dbReference>